<dbReference type="Gene3D" id="3.40.50.720">
    <property type="entry name" value="NAD(P)-binding Rossmann-like Domain"/>
    <property type="match status" value="1"/>
</dbReference>
<dbReference type="InterPro" id="IPR049058">
    <property type="entry name" value="NAD_Glu_DH_HM2"/>
</dbReference>
<keyword evidence="8" id="KW-1185">Reference proteome</keyword>
<dbReference type="RefSeq" id="WP_379878657.1">
    <property type="nucleotide sequence ID" value="NZ_JBHUIP010000016.1"/>
</dbReference>
<accession>A0ABW5DXX4</accession>
<feature type="domain" description="NAD-specific glutamate dehydrogenase C-terminal" evidence="3">
    <location>
        <begin position="1255"/>
        <end position="1569"/>
    </location>
</feature>
<feature type="domain" description="NAD-glutamate dehydrogenase catalytic" evidence="2">
    <location>
        <begin position="711"/>
        <end position="1207"/>
    </location>
</feature>
<dbReference type="InterPro" id="IPR049064">
    <property type="entry name" value="NAD_Glu_DH_ACT3"/>
</dbReference>
<sequence>MGHFADQRKTQILLDLEQRAKGDLGTFAKLFYSGLAVADLAARSPEALLEGVKSVWDLAAERKPGEPKVRVFRPKGDWAASPLVVEIVNDDMPFLVDSVSSALDRYDLNLELLIHPIVKVTRDASGKRTSVDEGTPESVMQITASGAIDDAELPNIVQTLKDVLSDVRAAVVDWRAMLHKLSVISAELDDPILTRTPVGAAEIAGAKDFLRWLADDHFTFLGFREYVYDQNGGQTVMKVDDGAGLGILRDKAFSIFDGVRTLAELPVEVAAFLQAPQLLMVTKANRRSTVHRTVHLDVIGIKKLDAEGRVIAERRFVGLFTSSVYNQSPTDIPMVAGKIRYVFEKAGYSPSSHNGKALVQILETYPRNELFQIPAEELYEQVQGILQLQDRKRIALFVWRDPFRRFVSCLVYVPADRYDSNLRERFHELLAEAYGGRVSNSYILLNETPLARLHIILGTKREDTHEVDVAALEQKLIEAGAGWAEAVQTALLTAKLPGSGWLRRYRNAYPAAYRERHTGAEGVQDIERVERALKGETVFWFYRRPGQSESELSFKIFHTGGAIALSDVLPMLENRGLRVLTEVPFKIRPQGESEAVWVHDFDLISVDGSAINVEKARERFHASFAATWSSAAEDDGFNKLILAAGLDWREVAMLRAYGKYLKQIGFTYSQALIEQTLAKHSGIAALLVKLFHLRFDPKINDDTKARGALVEIEHALDAVSILDEDRILRRYINVMQSTLRTNFYQTTPDGGPKSYISFKLESGAVDELPKPRPLYEIWVYSVEVEAIHLRGGKVARGGIRWSDRREDFRTEILGLMKAQTVKNAVIVPVGSKGGFVVKRPPAPEAGRAAFQAHGIECYKTLMRGLLDVTDNRVEGDIVPPPNVVRHDADDPYLVVAADKGTATFSDIANGISRDYGFWLDDAFASGGSAGYDHKALGITARGAWIAVERHLREAGIDLSKDQISVVGIGDMAGDVFGNGLIHSPNLRLVGAFNHMHIFVDPNPDAAKSFVERKRLFTTPGSTWMDYDKSLISEGGTIYDRSAKTVKLSPQVQELYGLARDTVPPSELIQAMLKAQVDLIWFGGIGTYIKSAEESHLQAGDRANDALRVDGREIRAKVIGEGANLGVTQKGRLEVASNGGRINTDAIDNSAGVDCSDHEVNIKILLSEPVQKGDLDIPSRDKLLASMADEVCHLVLRDNYLQTFAMSSAQHEGHEFVETARRMMVRLEKEVLLDRVLESLPTNVDLDQRRASNLPMYRPELAVLIAWAKIALYNSLLPSDVPDDAVLKQDLAAYFPGPLQTGYADTINRHGLKREIIATSLTNEILNRGGMGLITELAADTGMAPPRLARAYVLAREIFGLPTLWAGIEALDGKVEAKVQLDLYVAIQKGLASAIRWLVAQKLPSDITQAIDAMKGPIERLQAGIARTDVPSEAPTGVSADLANGVMRFVRLVSTLNVLGLAEAAGVPVEEAGAIYGQVGLRFGFETVRNVATSLPASDGWGRQAVSGLLDDLASGQQALAVQAIRHPGGLDGLVSDNQDTVKAIDGLTVDLANGPATLARVSVVERALRALTK</sequence>
<proteinExistence type="predicted"/>
<feature type="domain" description="NAD-glutamate dehydrogenase ACT3" evidence="6">
    <location>
        <begin position="541"/>
        <end position="615"/>
    </location>
</feature>
<evidence type="ECO:0000259" key="6">
    <source>
        <dbReference type="Pfam" id="PF21077"/>
    </source>
</evidence>
<comment type="caution">
    <text evidence="7">The sequence shown here is derived from an EMBL/GenBank/DDBJ whole genome shotgun (WGS) entry which is preliminary data.</text>
</comment>
<evidence type="ECO:0000256" key="1">
    <source>
        <dbReference type="ARBA" id="ARBA00023002"/>
    </source>
</evidence>
<evidence type="ECO:0000259" key="5">
    <source>
        <dbReference type="Pfam" id="PF21076"/>
    </source>
</evidence>
<evidence type="ECO:0000259" key="2">
    <source>
        <dbReference type="Pfam" id="PF05088"/>
    </source>
</evidence>
<dbReference type="Pfam" id="PF21078">
    <property type="entry name" value="GDH_HM3"/>
    <property type="match status" value="1"/>
</dbReference>
<dbReference type="SUPFAM" id="SSF53223">
    <property type="entry name" value="Aminoacid dehydrogenase-like, N-terminal domain"/>
    <property type="match status" value="1"/>
</dbReference>
<dbReference type="SUPFAM" id="SSF51735">
    <property type="entry name" value="NAD(P)-binding Rossmann-fold domains"/>
    <property type="match status" value="1"/>
</dbReference>
<feature type="domain" description="NAD-glutamate dehydrogenase N-terminal ACT1" evidence="4">
    <location>
        <begin position="27"/>
        <end position="157"/>
    </location>
</feature>
<dbReference type="Pfam" id="PF21075">
    <property type="entry name" value="GDH_ACT1"/>
    <property type="match status" value="1"/>
</dbReference>
<dbReference type="InterPro" id="IPR007780">
    <property type="entry name" value="NAD_Glu_DH_bac"/>
</dbReference>
<dbReference type="Pfam" id="PF05088">
    <property type="entry name" value="Bac_GDH_CD"/>
    <property type="match status" value="1"/>
</dbReference>
<keyword evidence="1" id="KW-0560">Oxidoreductase</keyword>
<dbReference type="Pfam" id="PF21073">
    <property type="entry name" value="GDH_HM1"/>
    <property type="match status" value="1"/>
</dbReference>
<dbReference type="Pfam" id="PF21076">
    <property type="entry name" value="GDH_ACT2"/>
    <property type="match status" value="1"/>
</dbReference>
<organism evidence="7 8">
    <name type="scientific">Lacibacterium aquatile</name>
    <dbReference type="NCBI Taxonomy" id="1168082"/>
    <lineage>
        <taxon>Bacteria</taxon>
        <taxon>Pseudomonadati</taxon>
        <taxon>Pseudomonadota</taxon>
        <taxon>Alphaproteobacteria</taxon>
        <taxon>Rhodospirillales</taxon>
        <taxon>Rhodospirillaceae</taxon>
    </lineage>
</organism>
<dbReference type="Pfam" id="PF21077">
    <property type="entry name" value="GDH_ACT3"/>
    <property type="match status" value="1"/>
</dbReference>
<dbReference type="InterPro" id="IPR049062">
    <property type="entry name" value="NAD_Glu_DH_ACT2"/>
</dbReference>
<dbReference type="InterPro" id="IPR028971">
    <property type="entry name" value="NAD-GDH_cat"/>
</dbReference>
<protein>
    <submittedName>
        <fullName evidence="7">NAD-glutamate dehydrogenase</fullName>
    </submittedName>
</protein>
<dbReference type="Pfam" id="PF21074">
    <property type="entry name" value="GDH_C"/>
    <property type="match status" value="1"/>
</dbReference>
<dbReference type="InterPro" id="IPR046346">
    <property type="entry name" value="Aminoacid_DH-like_N_sf"/>
</dbReference>
<dbReference type="InterPro" id="IPR049059">
    <property type="entry name" value="NAD_Glu_DH_HM1"/>
</dbReference>
<reference evidence="8" key="1">
    <citation type="journal article" date="2019" name="Int. J. Syst. Evol. Microbiol.">
        <title>The Global Catalogue of Microorganisms (GCM) 10K type strain sequencing project: providing services to taxonomists for standard genome sequencing and annotation.</title>
        <authorList>
            <consortium name="The Broad Institute Genomics Platform"/>
            <consortium name="The Broad Institute Genome Sequencing Center for Infectious Disease"/>
            <person name="Wu L."/>
            <person name="Ma J."/>
        </authorList>
    </citation>
    <scope>NUCLEOTIDE SEQUENCE [LARGE SCALE GENOMIC DNA]</scope>
    <source>
        <strain evidence="8">CGMCC 1.19062</strain>
    </source>
</reference>
<dbReference type="InterPro" id="IPR048381">
    <property type="entry name" value="GDH_C"/>
</dbReference>
<feature type="domain" description="NAD-glutamate dehydrogenase ACT2" evidence="5">
    <location>
        <begin position="396"/>
        <end position="483"/>
    </location>
</feature>
<dbReference type="Pfam" id="PF21079">
    <property type="entry name" value="GDH_HM2"/>
    <property type="match status" value="1"/>
</dbReference>
<dbReference type="Proteomes" id="UP001597295">
    <property type="component" value="Unassembled WGS sequence"/>
</dbReference>
<gene>
    <name evidence="7" type="ORF">ACFSM5_20925</name>
</gene>
<evidence type="ECO:0000313" key="7">
    <source>
        <dbReference type="EMBL" id="MFD2265380.1"/>
    </source>
</evidence>
<dbReference type="EMBL" id="JBHUIP010000016">
    <property type="protein sequence ID" value="MFD2265380.1"/>
    <property type="molecule type" value="Genomic_DNA"/>
</dbReference>
<dbReference type="PANTHER" id="PTHR43403">
    <property type="entry name" value="NAD-SPECIFIC GLUTAMATE DEHYDROGENASE"/>
    <property type="match status" value="1"/>
</dbReference>
<evidence type="ECO:0000313" key="8">
    <source>
        <dbReference type="Proteomes" id="UP001597295"/>
    </source>
</evidence>
<evidence type="ECO:0000259" key="4">
    <source>
        <dbReference type="Pfam" id="PF21075"/>
    </source>
</evidence>
<dbReference type="PANTHER" id="PTHR43403:SF1">
    <property type="entry name" value="NAD-SPECIFIC GLUTAMATE DEHYDROGENASE"/>
    <property type="match status" value="1"/>
</dbReference>
<dbReference type="InterPro" id="IPR049056">
    <property type="entry name" value="NAD_Glu_DH_HM3"/>
</dbReference>
<dbReference type="PIRSF" id="PIRSF036761">
    <property type="entry name" value="GDH_Mll4104"/>
    <property type="match status" value="1"/>
</dbReference>
<dbReference type="InterPro" id="IPR036291">
    <property type="entry name" value="NAD(P)-bd_dom_sf"/>
</dbReference>
<evidence type="ECO:0000259" key="3">
    <source>
        <dbReference type="Pfam" id="PF21074"/>
    </source>
</evidence>
<name>A0ABW5DXX4_9PROT</name>
<dbReference type="InterPro" id="IPR024727">
    <property type="entry name" value="NAD_Glu_DH_N_ACT1"/>
</dbReference>